<gene>
    <name evidence="2" type="ORF">GSTUAT00008890001</name>
</gene>
<keyword evidence="3" id="KW-1185">Reference proteome</keyword>
<evidence type="ECO:0000256" key="1">
    <source>
        <dbReference type="SAM" id="MobiDB-lite"/>
    </source>
</evidence>
<reference evidence="2" key="1">
    <citation type="submission" date="2015-10" db="EMBL/GenBank/DDBJ databases">
        <authorList>
            <person name="Regsiter A."/>
            <person name="william w."/>
        </authorList>
    </citation>
    <scope>NUCLEOTIDE SEQUENCE</scope>
    <source>
        <strain evidence="2">Montdore</strain>
    </source>
</reference>
<accession>A0A292PKK8</accession>
<dbReference type="AlphaFoldDB" id="A0A292PKK8"/>
<evidence type="ECO:0000313" key="2">
    <source>
        <dbReference type="EMBL" id="CUS07027.1"/>
    </source>
</evidence>
<name>A0A292PKK8_9PEZI</name>
<sequence length="121" mass="13373">MQTQTLRERAKQHLAISSSALELKEPNGLVVKDHPAVTKKTGQEVKQGKRGIHPHLRHSTHLVSAVTVSYVQQYTGKSEEQPKPSTGYRMSKFNRYKGSKATTPARGGGCEGKYPSPHVPR</sequence>
<dbReference type="EMBL" id="LN891263">
    <property type="protein sequence ID" value="CUS07027.1"/>
    <property type="molecule type" value="Genomic_DNA"/>
</dbReference>
<proteinExistence type="predicted"/>
<dbReference type="Proteomes" id="UP001412239">
    <property type="component" value="Unassembled WGS sequence"/>
</dbReference>
<protein>
    <submittedName>
        <fullName evidence="2">Uncharacterized protein</fullName>
    </submittedName>
</protein>
<evidence type="ECO:0000313" key="3">
    <source>
        <dbReference type="Proteomes" id="UP001412239"/>
    </source>
</evidence>
<organism evidence="2 3">
    <name type="scientific">Tuber aestivum</name>
    <name type="common">summer truffle</name>
    <dbReference type="NCBI Taxonomy" id="59557"/>
    <lineage>
        <taxon>Eukaryota</taxon>
        <taxon>Fungi</taxon>
        <taxon>Dikarya</taxon>
        <taxon>Ascomycota</taxon>
        <taxon>Pezizomycotina</taxon>
        <taxon>Pezizomycetes</taxon>
        <taxon>Pezizales</taxon>
        <taxon>Tuberaceae</taxon>
        <taxon>Tuber</taxon>
    </lineage>
</organism>
<feature type="region of interest" description="Disordered" evidence="1">
    <location>
        <begin position="96"/>
        <end position="121"/>
    </location>
</feature>